<name>A0A0N9I4V4_9PSEU</name>
<dbReference type="OrthoDB" id="4028076at2"/>
<dbReference type="KEGG" id="kphy:AOZ06_24280"/>
<proteinExistence type="predicted"/>
<dbReference type="STRING" id="860235.AOZ06_24280"/>
<gene>
    <name evidence="3" type="ORF">AOZ06_24280</name>
</gene>
<dbReference type="Proteomes" id="UP000063699">
    <property type="component" value="Chromosome"/>
</dbReference>
<organism evidence="3 4">
    <name type="scientific">Kibdelosporangium phytohabitans</name>
    <dbReference type="NCBI Taxonomy" id="860235"/>
    <lineage>
        <taxon>Bacteria</taxon>
        <taxon>Bacillati</taxon>
        <taxon>Actinomycetota</taxon>
        <taxon>Actinomycetes</taxon>
        <taxon>Pseudonocardiales</taxon>
        <taxon>Pseudonocardiaceae</taxon>
        <taxon>Kibdelosporangium</taxon>
    </lineage>
</organism>
<dbReference type="InterPro" id="IPR011009">
    <property type="entry name" value="Kinase-like_dom_sf"/>
</dbReference>
<reference evidence="3 4" key="1">
    <citation type="submission" date="2015-07" db="EMBL/GenBank/DDBJ databases">
        <title>Genome sequencing of Kibdelosporangium phytohabitans.</title>
        <authorList>
            <person name="Qin S."/>
            <person name="Xing K."/>
        </authorList>
    </citation>
    <scope>NUCLEOTIDE SEQUENCE [LARGE SCALE GENOMIC DNA]</scope>
    <source>
        <strain evidence="3 4">KLBMP1111</strain>
    </source>
</reference>
<dbReference type="AlphaFoldDB" id="A0A0N9I4V4"/>
<feature type="region of interest" description="Disordered" evidence="1">
    <location>
        <begin position="259"/>
        <end position="279"/>
    </location>
</feature>
<keyword evidence="2" id="KW-1133">Transmembrane helix</keyword>
<accession>A0A0N9I4V4</accession>
<evidence type="ECO:0008006" key="5">
    <source>
        <dbReference type="Google" id="ProtNLM"/>
    </source>
</evidence>
<evidence type="ECO:0000313" key="4">
    <source>
        <dbReference type="Proteomes" id="UP000063699"/>
    </source>
</evidence>
<dbReference type="SUPFAM" id="SSF56112">
    <property type="entry name" value="Protein kinase-like (PK-like)"/>
    <property type="match status" value="1"/>
</dbReference>
<evidence type="ECO:0000256" key="1">
    <source>
        <dbReference type="SAM" id="MobiDB-lite"/>
    </source>
</evidence>
<dbReference type="EMBL" id="CP012752">
    <property type="protein sequence ID" value="ALG09604.1"/>
    <property type="molecule type" value="Genomic_DNA"/>
</dbReference>
<dbReference type="RefSeq" id="WP_054291508.1">
    <property type="nucleotide sequence ID" value="NZ_CP012752.1"/>
</dbReference>
<protein>
    <recommendedName>
        <fullName evidence="5">Protein kinase domain-containing protein</fullName>
    </recommendedName>
</protein>
<feature type="compositionally biased region" description="Pro residues" evidence="1">
    <location>
        <begin position="266"/>
        <end position="275"/>
    </location>
</feature>
<evidence type="ECO:0000313" key="3">
    <source>
        <dbReference type="EMBL" id="ALG09604.1"/>
    </source>
</evidence>
<sequence>MSTIELRYRDAWGHLFREHVTPGDPLHRPGANLPATTLTGPGGRRLTRKWVPCELGADDATSYDLLDNEIRTLTRLRQVFTTVPPQLPELVGYDLDAEEPYVLLGEYRGLPGVLTAGRLDLHQHHRFRIGLLRAVAALRAEGIAHGAIGLGTVRWDGTGVQLVDFELARHADGAGDVRDAAVAIREMVLGPLPDRARPDLTGDPGPLRALLGDVFDATARPRPDATHLLVRLRATTTAHPKREPSSALEPGHRLFDSLSIGKRSIPKPPPPPRPTVTPGKQTIRGIVLVTAVVLVVIAVIMAVMV</sequence>
<keyword evidence="2" id="KW-0472">Membrane</keyword>
<keyword evidence="2" id="KW-0812">Transmembrane</keyword>
<evidence type="ECO:0000256" key="2">
    <source>
        <dbReference type="SAM" id="Phobius"/>
    </source>
</evidence>
<keyword evidence="4" id="KW-1185">Reference proteome</keyword>
<feature type="transmembrane region" description="Helical" evidence="2">
    <location>
        <begin position="283"/>
        <end position="304"/>
    </location>
</feature>